<comment type="caution">
    <text evidence="5">The sequence shown here is derived from an EMBL/GenBank/DDBJ whole genome shotgun (WGS) entry which is preliminary data.</text>
</comment>
<dbReference type="Proteomes" id="UP000469943">
    <property type="component" value="Unassembled WGS sequence"/>
</dbReference>
<feature type="domain" description="Type I restriction modification DNA specificity" evidence="4">
    <location>
        <begin position="9"/>
        <end position="182"/>
    </location>
</feature>
<dbReference type="GO" id="GO:0004519">
    <property type="term" value="F:endonuclease activity"/>
    <property type="evidence" value="ECO:0007669"/>
    <property type="project" value="UniProtKB-KW"/>
</dbReference>
<keyword evidence="5" id="KW-0540">Nuclease</keyword>
<keyword evidence="5" id="KW-0378">Hydrolase</keyword>
<reference evidence="6 7" key="1">
    <citation type="submission" date="2019-10" db="EMBL/GenBank/DDBJ databases">
        <title>Bifidobacterium from non-human primates.</title>
        <authorList>
            <person name="Modesto M."/>
        </authorList>
    </citation>
    <scope>NUCLEOTIDE SEQUENCE [LARGE SCALE GENOMIC DNA]</scope>
    <source>
        <strain evidence="6 7">TREM</strain>
    </source>
</reference>
<proteinExistence type="inferred from homology"/>
<protein>
    <submittedName>
        <fullName evidence="5 6">Restriction endonuclease subunit S</fullName>
    </submittedName>
</protein>
<evidence type="ECO:0000256" key="1">
    <source>
        <dbReference type="ARBA" id="ARBA00010923"/>
    </source>
</evidence>
<keyword evidence="2" id="KW-0680">Restriction system</keyword>
<dbReference type="SUPFAM" id="SSF116734">
    <property type="entry name" value="DNA methylase specificity domain"/>
    <property type="match status" value="1"/>
</dbReference>
<dbReference type="EMBL" id="WBSM01000006">
    <property type="protein sequence ID" value="KAB8287868.1"/>
    <property type="molecule type" value="Genomic_DNA"/>
</dbReference>
<dbReference type="OrthoDB" id="3197085at2"/>
<dbReference type="GO" id="GO:0003677">
    <property type="term" value="F:DNA binding"/>
    <property type="evidence" value="ECO:0007669"/>
    <property type="project" value="UniProtKB-KW"/>
</dbReference>
<dbReference type="PANTHER" id="PTHR30408:SF12">
    <property type="entry name" value="TYPE I RESTRICTION ENZYME MJAVIII SPECIFICITY SUBUNIT"/>
    <property type="match status" value="1"/>
</dbReference>
<evidence type="ECO:0000313" key="8">
    <source>
        <dbReference type="Proteomes" id="UP000482084"/>
    </source>
</evidence>
<dbReference type="AlphaFoldDB" id="A0A6L4X122"/>
<keyword evidence="5" id="KW-0255">Endonuclease</keyword>
<name>A0A6L4X122_9BIFI</name>
<evidence type="ECO:0000313" key="5">
    <source>
        <dbReference type="EMBL" id="KAB8287868.1"/>
    </source>
</evidence>
<sequence length="189" mass="21118">MSVGVAASAWEQRKLGELADSFSYGLNASATAYDGKNGYLRITDIDDSTRQFSKNDLTSPDADLSRCGDYRLSEGDIVFARTGASVGKTYIYQAKDGIAYFAGFLIRMRLKPDIDPCFVFQSTLGETYKRYVSITSQRSGQPGVNAEEYAECPVLMPLLTEQQAIGRFFSRLDSLITLHQRKQYLPFVR</sequence>
<dbReference type="InterPro" id="IPR044946">
    <property type="entry name" value="Restrct_endonuc_typeI_TRD_sf"/>
</dbReference>
<dbReference type="Proteomes" id="UP000482084">
    <property type="component" value="Unassembled WGS sequence"/>
</dbReference>
<dbReference type="RefSeq" id="WP_152358402.1">
    <property type="nucleotide sequence ID" value="NZ_WBSM01000006.1"/>
</dbReference>
<keyword evidence="3" id="KW-0238">DNA-binding</keyword>
<dbReference type="EMBL" id="WHZX01000002">
    <property type="protein sequence ID" value="NEG71184.1"/>
    <property type="molecule type" value="Genomic_DNA"/>
</dbReference>
<comment type="similarity">
    <text evidence="1">Belongs to the type-I restriction system S methylase family.</text>
</comment>
<accession>A0A6L4X122</accession>
<dbReference type="GO" id="GO:0009307">
    <property type="term" value="P:DNA restriction-modification system"/>
    <property type="evidence" value="ECO:0007669"/>
    <property type="project" value="UniProtKB-KW"/>
</dbReference>
<dbReference type="InterPro" id="IPR000055">
    <property type="entry name" value="Restrct_endonuc_typeI_TRD"/>
</dbReference>
<dbReference type="PANTHER" id="PTHR30408">
    <property type="entry name" value="TYPE-1 RESTRICTION ENZYME ECOKI SPECIFICITY PROTEIN"/>
    <property type="match status" value="1"/>
</dbReference>
<evidence type="ECO:0000259" key="4">
    <source>
        <dbReference type="Pfam" id="PF01420"/>
    </source>
</evidence>
<evidence type="ECO:0000313" key="6">
    <source>
        <dbReference type="EMBL" id="NEG71184.1"/>
    </source>
</evidence>
<evidence type="ECO:0000256" key="3">
    <source>
        <dbReference type="ARBA" id="ARBA00023125"/>
    </source>
</evidence>
<gene>
    <name evidence="5" type="ORF">DSM100688_1335</name>
    <name evidence="6" type="ORF">GFD24_02910</name>
</gene>
<dbReference type="InterPro" id="IPR052021">
    <property type="entry name" value="Type-I_RS_S_subunit"/>
</dbReference>
<evidence type="ECO:0000256" key="2">
    <source>
        <dbReference type="ARBA" id="ARBA00022747"/>
    </source>
</evidence>
<reference evidence="5 8" key="2">
    <citation type="submission" date="2019-10" db="EMBL/GenBank/DDBJ databases">
        <title>Characterization of the phylogenetic diversity of two novel species belonging to the genus Bifidobacterium: Bifidobacterium cebidarum sp. nov. and Bifidobacterium leontopitheci sp. nov.</title>
        <authorList>
            <person name="Lugli G.A."/>
            <person name="Duranti S."/>
            <person name="Milani C."/>
            <person name="Turroni F."/>
            <person name="Ventura M."/>
        </authorList>
    </citation>
    <scope>NUCLEOTIDE SEQUENCE [LARGE SCALE GENOMIC DNA]</scope>
    <source>
        <strain evidence="5 8">DSM 100688</strain>
    </source>
</reference>
<dbReference type="CDD" id="cd17521">
    <property type="entry name" value="RMtype1_S_Sau13435ORF2165P_TRD2-CR2_like"/>
    <property type="match status" value="1"/>
</dbReference>
<dbReference type="Gene3D" id="3.90.220.20">
    <property type="entry name" value="DNA methylase specificity domains"/>
    <property type="match status" value="1"/>
</dbReference>
<evidence type="ECO:0000313" key="7">
    <source>
        <dbReference type="Proteomes" id="UP000469943"/>
    </source>
</evidence>
<organism evidence="5 8">
    <name type="scientific">Bifidobacterium ramosum</name>
    <dbReference type="NCBI Taxonomy" id="1798158"/>
    <lineage>
        <taxon>Bacteria</taxon>
        <taxon>Bacillati</taxon>
        <taxon>Actinomycetota</taxon>
        <taxon>Actinomycetes</taxon>
        <taxon>Bifidobacteriales</taxon>
        <taxon>Bifidobacteriaceae</taxon>
        <taxon>Bifidobacterium</taxon>
    </lineage>
</organism>
<dbReference type="Pfam" id="PF01420">
    <property type="entry name" value="Methylase_S"/>
    <property type="match status" value="1"/>
</dbReference>
<keyword evidence="8" id="KW-1185">Reference proteome</keyword>